<evidence type="ECO:0000256" key="1">
    <source>
        <dbReference type="SAM" id="Phobius"/>
    </source>
</evidence>
<keyword evidence="1" id="KW-0472">Membrane</keyword>
<dbReference type="Proteomes" id="UP000294498">
    <property type="component" value="Unassembled WGS sequence"/>
</dbReference>
<dbReference type="Gene3D" id="2.60.120.1440">
    <property type="match status" value="1"/>
</dbReference>
<dbReference type="GO" id="GO:0016989">
    <property type="term" value="F:sigma factor antagonist activity"/>
    <property type="evidence" value="ECO:0007669"/>
    <property type="project" value="TreeGrafter"/>
</dbReference>
<dbReference type="PANTHER" id="PTHR30273">
    <property type="entry name" value="PERIPLASMIC SIGNAL SENSOR AND SIGMA FACTOR ACTIVATOR FECR-RELATED"/>
    <property type="match status" value="1"/>
</dbReference>
<dbReference type="InterPro" id="IPR006860">
    <property type="entry name" value="FecR"/>
</dbReference>
<accession>A0A4R8DJQ6</accession>
<evidence type="ECO:0000313" key="5">
    <source>
        <dbReference type="Proteomes" id="UP000294498"/>
    </source>
</evidence>
<comment type="caution">
    <text evidence="4">The sequence shown here is derived from an EMBL/GenBank/DDBJ whole genome shotgun (WGS) entry which is preliminary data.</text>
</comment>
<protein>
    <submittedName>
        <fullName evidence="4">FecR family protein</fullName>
    </submittedName>
</protein>
<name>A0A4R8DJQ6_9BACT</name>
<keyword evidence="1" id="KW-1133">Transmembrane helix</keyword>
<gene>
    <name evidence="4" type="ORF">EDB95_5265</name>
</gene>
<feature type="transmembrane region" description="Helical" evidence="1">
    <location>
        <begin position="95"/>
        <end position="118"/>
    </location>
</feature>
<organism evidence="4 5">
    <name type="scientific">Dinghuibacter silviterrae</name>
    <dbReference type="NCBI Taxonomy" id="1539049"/>
    <lineage>
        <taxon>Bacteria</taxon>
        <taxon>Pseudomonadati</taxon>
        <taxon>Bacteroidota</taxon>
        <taxon>Chitinophagia</taxon>
        <taxon>Chitinophagales</taxon>
        <taxon>Chitinophagaceae</taxon>
        <taxon>Dinghuibacter</taxon>
    </lineage>
</organism>
<evidence type="ECO:0000313" key="4">
    <source>
        <dbReference type="EMBL" id="TDW97416.1"/>
    </source>
</evidence>
<keyword evidence="1" id="KW-0812">Transmembrane</keyword>
<evidence type="ECO:0000259" key="2">
    <source>
        <dbReference type="Pfam" id="PF04773"/>
    </source>
</evidence>
<dbReference type="Gene3D" id="3.55.50.30">
    <property type="match status" value="1"/>
</dbReference>
<dbReference type="PANTHER" id="PTHR30273:SF2">
    <property type="entry name" value="PROTEIN FECR"/>
    <property type="match status" value="1"/>
</dbReference>
<sequence length="318" mass="34921">MDGLLVKYLLGEASAEERETVTRWCALDAANRKYFDDFRLLWDTGRALAPELRADPEAAWERFVERRTAPGAGRRASGPRQSASQPGDALPARRVLLRWMVAAAMVLLLGGAATWWWLSRPLVLDAPTAALTATLPDGSSVTLNAHSTLRYKDRAVTLEGEGFFTIAPDAYKPFVVHAGNATIQVLGTSFNVRTRDSAVAVVVETGRVAVSLGADRQVISAGERVQADEKGLLKWASSDELYQYYRTRLFVCRATPLGELLRTVSEAYNVPILLVPPDTDTKPLTGTYRFGSLDSLLNVVTQTLGLTWTRNGKEVVIR</sequence>
<dbReference type="EMBL" id="SODV01000002">
    <property type="protein sequence ID" value="TDW97416.1"/>
    <property type="molecule type" value="Genomic_DNA"/>
</dbReference>
<keyword evidence="5" id="KW-1185">Reference proteome</keyword>
<dbReference type="PIRSF" id="PIRSF018266">
    <property type="entry name" value="FecR"/>
    <property type="match status" value="1"/>
</dbReference>
<feature type="domain" description="FecR protein" evidence="2">
    <location>
        <begin position="129"/>
        <end position="208"/>
    </location>
</feature>
<dbReference type="Pfam" id="PF04773">
    <property type="entry name" value="FecR"/>
    <property type="match status" value="1"/>
</dbReference>
<dbReference type="InterPro" id="IPR032508">
    <property type="entry name" value="FecR_C"/>
</dbReference>
<proteinExistence type="predicted"/>
<feature type="domain" description="Protein FecR C-terminal" evidence="3">
    <location>
        <begin position="250"/>
        <end position="317"/>
    </location>
</feature>
<evidence type="ECO:0000259" key="3">
    <source>
        <dbReference type="Pfam" id="PF16344"/>
    </source>
</evidence>
<dbReference type="InterPro" id="IPR012373">
    <property type="entry name" value="Ferrdict_sens_TM"/>
</dbReference>
<reference evidence="4 5" key="1">
    <citation type="submission" date="2019-03" db="EMBL/GenBank/DDBJ databases">
        <title>Genomic Encyclopedia of Type Strains, Phase IV (KMG-IV): sequencing the most valuable type-strain genomes for metagenomic binning, comparative biology and taxonomic classification.</title>
        <authorList>
            <person name="Goeker M."/>
        </authorList>
    </citation>
    <scope>NUCLEOTIDE SEQUENCE [LARGE SCALE GENOMIC DNA]</scope>
    <source>
        <strain evidence="4 5">DSM 100059</strain>
    </source>
</reference>
<dbReference type="Pfam" id="PF16344">
    <property type="entry name" value="FecR_C"/>
    <property type="match status" value="1"/>
</dbReference>
<dbReference type="AlphaFoldDB" id="A0A4R8DJQ6"/>